<dbReference type="Proteomes" id="UP000000322">
    <property type="component" value="Chromosome"/>
</dbReference>
<evidence type="ECO:0000256" key="2">
    <source>
        <dbReference type="ARBA" id="ARBA00022679"/>
    </source>
</evidence>
<dbReference type="STRING" id="446469.Sked_07740"/>
<evidence type="ECO:0000313" key="9">
    <source>
        <dbReference type="Proteomes" id="UP000000322"/>
    </source>
</evidence>
<dbReference type="GO" id="GO:0016773">
    <property type="term" value="F:phosphotransferase activity, alcohol group as acceptor"/>
    <property type="evidence" value="ECO:0007669"/>
    <property type="project" value="InterPro"/>
</dbReference>
<protein>
    <submittedName>
        <fullName evidence="8">Pentulose/hexulose kinase</fullName>
    </submittedName>
</protein>
<dbReference type="PROSITE" id="PS00445">
    <property type="entry name" value="FGGY_KINASES_2"/>
    <property type="match status" value="1"/>
</dbReference>
<feature type="compositionally biased region" description="Polar residues" evidence="5">
    <location>
        <begin position="7"/>
        <end position="22"/>
    </location>
</feature>
<feature type="domain" description="Carbohydrate kinase FGGY N-terminal" evidence="6">
    <location>
        <begin position="25"/>
        <end position="268"/>
    </location>
</feature>
<dbReference type="GO" id="GO:0005975">
    <property type="term" value="P:carbohydrate metabolic process"/>
    <property type="evidence" value="ECO:0007669"/>
    <property type="project" value="InterPro"/>
</dbReference>
<dbReference type="RefSeq" id="WP_012865796.1">
    <property type="nucleotide sequence ID" value="NC_013521.1"/>
</dbReference>
<dbReference type="PANTHER" id="PTHR43095:SF2">
    <property type="entry name" value="GLUCONOKINASE"/>
    <property type="match status" value="1"/>
</dbReference>
<dbReference type="AlphaFoldDB" id="D1BBG1"/>
<sequence>MSRDDMTPTSSQDPAQPATSHDQVVVGVDIGTTGTKAVAYDATGLALAHATVTYPLDSPHPGYAEQDPEVILEAVRQTVRDVVAELRETDGREVVGLAFSSAMHSLIGLDAEQQPITPSTTWADTRADAQAERLRATPEGLELHRRTGTPVHPMSPLVRLVWFREEEPATHAAVDRWCGIKEYVLLRLSGELVMDLSIASCSGLLDIHQERWDDEALTLAGITAAQLPTVVPTTHVLPLLDDEAHGMGLTAGTALVVGAGDGPLANLGVGAVRPGMVACSLGTSGALRVVVDKPVVDPSGRVFCYALAPGLWVVGGAINNGGIVMRWALDALAPDLGEDGEEALLALAATAPVGSGGLLMLPYLLSERAPRWSSLPQGVYVGLNRTHSREHMVRATIEGVCQQLSLVLDSMRDAGLEITTIRATGGVVRSPLWRQVLADTLDSPIDLTEGQEGSSFGAAILGMAALGLVDSIEQAGASSTVVETVEPDPASAAVYARLRPVFAGLYDALVPTFEALREIAPELPTE</sequence>
<accession>D1BBG1</accession>
<dbReference type="EMBL" id="CP001819">
    <property type="protein sequence ID" value="ACZ20727.1"/>
    <property type="molecule type" value="Genomic_DNA"/>
</dbReference>
<gene>
    <name evidence="8" type="ordered locus">Sked_07740</name>
</gene>
<keyword evidence="2 4" id="KW-0808">Transferase</keyword>
<reference evidence="8 9" key="1">
    <citation type="journal article" date="2009" name="Stand. Genomic Sci.">
        <title>Complete genome sequence of Sanguibacter keddieii type strain (ST-74).</title>
        <authorList>
            <person name="Ivanova N."/>
            <person name="Sikorski J."/>
            <person name="Sims D."/>
            <person name="Brettin T."/>
            <person name="Detter J.C."/>
            <person name="Han C."/>
            <person name="Lapidus A."/>
            <person name="Copeland A."/>
            <person name="Glavina Del Rio T."/>
            <person name="Nolan M."/>
            <person name="Chen F."/>
            <person name="Lucas S."/>
            <person name="Tice H."/>
            <person name="Cheng J.F."/>
            <person name="Bruce D."/>
            <person name="Goodwin L."/>
            <person name="Pitluck S."/>
            <person name="Pati A."/>
            <person name="Mavromatis K."/>
            <person name="Chen A."/>
            <person name="Palaniappan K."/>
            <person name="D'haeseleer P."/>
            <person name="Chain P."/>
            <person name="Bristow J."/>
            <person name="Eisen J.A."/>
            <person name="Markowitz V."/>
            <person name="Hugenholtz P."/>
            <person name="Goker M."/>
            <person name="Pukall R."/>
            <person name="Klenk H.P."/>
            <person name="Kyrpides N.C."/>
        </authorList>
    </citation>
    <scope>NUCLEOTIDE SEQUENCE [LARGE SCALE GENOMIC DNA]</scope>
    <source>
        <strain evidence="9">ATCC 51767 / DSM 10542 / NCFB 3025 / ST-74</strain>
    </source>
</reference>
<dbReference type="eggNOG" id="COG1070">
    <property type="taxonomic scope" value="Bacteria"/>
</dbReference>
<comment type="similarity">
    <text evidence="1 4">Belongs to the FGGY kinase family.</text>
</comment>
<dbReference type="KEGG" id="ske:Sked_07740"/>
<proteinExistence type="inferred from homology"/>
<dbReference type="InterPro" id="IPR018485">
    <property type="entry name" value="FGGY_C"/>
</dbReference>
<dbReference type="HOGENOM" id="CLU_009281_3_2_11"/>
<dbReference type="PANTHER" id="PTHR43095">
    <property type="entry name" value="SUGAR KINASE"/>
    <property type="match status" value="1"/>
</dbReference>
<evidence type="ECO:0000256" key="5">
    <source>
        <dbReference type="SAM" id="MobiDB-lite"/>
    </source>
</evidence>
<feature type="domain" description="Carbohydrate kinase FGGY C-terminal" evidence="7">
    <location>
        <begin position="278"/>
        <end position="465"/>
    </location>
</feature>
<name>D1BBG1_SANKS</name>
<evidence type="ECO:0000313" key="8">
    <source>
        <dbReference type="EMBL" id="ACZ20727.1"/>
    </source>
</evidence>
<feature type="region of interest" description="Disordered" evidence="5">
    <location>
        <begin position="1"/>
        <end position="24"/>
    </location>
</feature>
<dbReference type="InterPro" id="IPR050406">
    <property type="entry name" value="FGGY_Carb_Kinase"/>
</dbReference>
<keyword evidence="3 4" id="KW-0418">Kinase</keyword>
<dbReference type="InterPro" id="IPR018483">
    <property type="entry name" value="Carb_kinase_FGGY_CS"/>
</dbReference>
<dbReference type="InterPro" id="IPR000577">
    <property type="entry name" value="Carb_kinase_FGGY"/>
</dbReference>
<dbReference type="CDD" id="cd07770">
    <property type="entry name" value="ASKHA_NBD_FGGY_GntK"/>
    <property type="match status" value="1"/>
</dbReference>
<dbReference type="SUPFAM" id="SSF53067">
    <property type="entry name" value="Actin-like ATPase domain"/>
    <property type="match status" value="2"/>
</dbReference>
<dbReference type="Pfam" id="PF02782">
    <property type="entry name" value="FGGY_C"/>
    <property type="match status" value="1"/>
</dbReference>
<evidence type="ECO:0000259" key="6">
    <source>
        <dbReference type="Pfam" id="PF00370"/>
    </source>
</evidence>
<dbReference type="InterPro" id="IPR018484">
    <property type="entry name" value="FGGY_N"/>
</dbReference>
<dbReference type="Gene3D" id="3.30.420.40">
    <property type="match status" value="2"/>
</dbReference>
<evidence type="ECO:0000256" key="4">
    <source>
        <dbReference type="RuleBase" id="RU003733"/>
    </source>
</evidence>
<evidence type="ECO:0000256" key="1">
    <source>
        <dbReference type="ARBA" id="ARBA00009156"/>
    </source>
</evidence>
<keyword evidence="9" id="KW-1185">Reference proteome</keyword>
<dbReference type="PIRSF" id="PIRSF000538">
    <property type="entry name" value="GlpK"/>
    <property type="match status" value="1"/>
</dbReference>
<dbReference type="InterPro" id="IPR043129">
    <property type="entry name" value="ATPase_NBD"/>
</dbReference>
<dbReference type="GO" id="GO:0016301">
    <property type="term" value="F:kinase activity"/>
    <property type="evidence" value="ECO:0007669"/>
    <property type="project" value="UniProtKB-KW"/>
</dbReference>
<dbReference type="Pfam" id="PF00370">
    <property type="entry name" value="FGGY_N"/>
    <property type="match status" value="1"/>
</dbReference>
<evidence type="ECO:0000256" key="3">
    <source>
        <dbReference type="ARBA" id="ARBA00022777"/>
    </source>
</evidence>
<organism evidence="8 9">
    <name type="scientific">Sanguibacter keddieii (strain ATCC 51767 / DSM 10542 / NCFB 3025 / ST-74)</name>
    <dbReference type="NCBI Taxonomy" id="446469"/>
    <lineage>
        <taxon>Bacteria</taxon>
        <taxon>Bacillati</taxon>
        <taxon>Actinomycetota</taxon>
        <taxon>Actinomycetes</taxon>
        <taxon>Micrococcales</taxon>
        <taxon>Sanguibacteraceae</taxon>
        <taxon>Sanguibacter</taxon>
    </lineage>
</organism>
<evidence type="ECO:0000259" key="7">
    <source>
        <dbReference type="Pfam" id="PF02782"/>
    </source>
</evidence>